<comment type="caution">
    <text evidence="8">Lacks conserved residue(s) required for the propagation of feature annotation.</text>
</comment>
<dbReference type="SUPFAM" id="SSF57581">
    <property type="entry name" value="TB module/8-cys domain"/>
    <property type="match status" value="1"/>
</dbReference>
<dbReference type="Proteomes" id="UP000291020">
    <property type="component" value="Unassembled WGS sequence"/>
</dbReference>
<keyword evidence="5" id="KW-0677">Repeat</keyword>
<dbReference type="InterPro" id="IPR017878">
    <property type="entry name" value="TB_dom"/>
</dbReference>
<evidence type="ECO:0000313" key="12">
    <source>
        <dbReference type="Proteomes" id="UP000291020"/>
    </source>
</evidence>
<keyword evidence="12" id="KW-1185">Reference proteome</keyword>
<dbReference type="FunFam" id="2.10.25.10:FF:000003">
    <property type="entry name" value="fibrillin-1 isoform X1"/>
    <property type="match status" value="2"/>
</dbReference>
<dbReference type="Ensembl" id="ENSGAGT00000009686.1">
    <property type="protein sequence ID" value="ENSGAGP00000008411.1"/>
    <property type="gene ID" value="ENSGAGG00000006689.1"/>
</dbReference>
<dbReference type="PROSITE" id="PS50026">
    <property type="entry name" value="EGF_3"/>
    <property type="match status" value="1"/>
</dbReference>
<dbReference type="Gene3D" id="3.90.290.10">
    <property type="entry name" value="TGF-beta binding (TB) domain"/>
    <property type="match status" value="1"/>
</dbReference>
<dbReference type="PROSITE" id="PS00010">
    <property type="entry name" value="ASX_HYDROXYL"/>
    <property type="match status" value="1"/>
</dbReference>
<sequence length="240" mass="25692">CDVFPSVCPNGRCMNTAGSFRCECLEGLTLDGTGRTCVGEDSRCCRGLSPSCAKEVLGELDIALTQSPIASEAPRSSLPPETLSLALSPDVRAEQCYMKWDEDECTAPLPGKYRIDMCCCSVGSAWGSDCEECPRAGSSEYKAICPRGPGFANRGDVLSGRPFYKGERKGGENPLLAAADVNECKVFSGLCAHGTCRNTIGSFRCLCGNGFALDAEERNCTGKGRRAHPIRSLPWPRLPC</sequence>
<dbReference type="PROSITE" id="PS51364">
    <property type="entry name" value="TB"/>
    <property type="match status" value="1"/>
</dbReference>
<dbReference type="InterPro" id="IPR052080">
    <property type="entry name" value="vWF_C/EGF_Fibrillin"/>
</dbReference>
<dbReference type="SMART" id="SM00179">
    <property type="entry name" value="EGF_CA"/>
    <property type="match status" value="2"/>
</dbReference>
<keyword evidence="3 8" id="KW-0245">EGF-like domain</keyword>
<evidence type="ECO:0000256" key="1">
    <source>
        <dbReference type="ARBA" id="ARBA00004613"/>
    </source>
</evidence>
<dbReference type="PANTHER" id="PTHR47333">
    <property type="entry name" value="VON WILLEBRAND FACTOR C AND EGF DOMAIN-CONTAINING PROTEIN"/>
    <property type="match status" value="1"/>
</dbReference>
<reference evidence="11" key="2">
    <citation type="submission" date="2025-08" db="UniProtKB">
        <authorList>
            <consortium name="Ensembl"/>
        </authorList>
    </citation>
    <scope>IDENTIFICATION</scope>
</reference>
<proteinExistence type="predicted"/>
<dbReference type="InterPro" id="IPR049883">
    <property type="entry name" value="NOTCH1_EGF-like"/>
</dbReference>
<organism evidence="11 12">
    <name type="scientific">Gopherus agassizii</name>
    <name type="common">Agassiz's desert tortoise</name>
    <dbReference type="NCBI Taxonomy" id="38772"/>
    <lineage>
        <taxon>Eukaryota</taxon>
        <taxon>Metazoa</taxon>
        <taxon>Chordata</taxon>
        <taxon>Craniata</taxon>
        <taxon>Vertebrata</taxon>
        <taxon>Euteleostomi</taxon>
        <taxon>Archelosauria</taxon>
        <taxon>Testudinata</taxon>
        <taxon>Testudines</taxon>
        <taxon>Cryptodira</taxon>
        <taxon>Durocryptodira</taxon>
        <taxon>Testudinoidea</taxon>
        <taxon>Testudinidae</taxon>
        <taxon>Gopherus</taxon>
    </lineage>
</organism>
<dbReference type="InterPro" id="IPR036773">
    <property type="entry name" value="TB_dom_sf"/>
</dbReference>
<evidence type="ECO:0000256" key="5">
    <source>
        <dbReference type="ARBA" id="ARBA00022737"/>
    </source>
</evidence>
<comment type="subcellular location">
    <subcellularLocation>
        <location evidence="1">Secreted</location>
    </subcellularLocation>
</comment>
<dbReference type="InterPro" id="IPR018097">
    <property type="entry name" value="EGF_Ca-bd_CS"/>
</dbReference>
<dbReference type="PANTHER" id="PTHR47333:SF5">
    <property type="entry name" value="FIBRILLIN-3"/>
    <property type="match status" value="1"/>
</dbReference>
<evidence type="ECO:0000256" key="4">
    <source>
        <dbReference type="ARBA" id="ARBA00022729"/>
    </source>
</evidence>
<evidence type="ECO:0000259" key="10">
    <source>
        <dbReference type="PROSITE" id="PS51364"/>
    </source>
</evidence>
<name>A0A452H1S4_9SAUR</name>
<dbReference type="SUPFAM" id="SSF57196">
    <property type="entry name" value="EGF/Laminin"/>
    <property type="match status" value="2"/>
</dbReference>
<reference evidence="12" key="1">
    <citation type="journal article" date="2017" name="PLoS ONE">
        <title>The Agassiz's desert tortoise genome provides a resource for the conservation of a threatened species.</title>
        <authorList>
            <person name="Tollis M."/>
            <person name="DeNardo D.F."/>
            <person name="Cornelius J.A."/>
            <person name="Dolby G.A."/>
            <person name="Edwards T."/>
            <person name="Henen B.T."/>
            <person name="Karl A.E."/>
            <person name="Murphy R.W."/>
            <person name="Kusumi K."/>
        </authorList>
    </citation>
    <scope>NUCLEOTIDE SEQUENCE [LARGE SCALE GENOMIC DNA]</scope>
</reference>
<evidence type="ECO:0000256" key="3">
    <source>
        <dbReference type="ARBA" id="ARBA00022536"/>
    </source>
</evidence>
<dbReference type="Pfam" id="PF07645">
    <property type="entry name" value="EGF_CA"/>
    <property type="match status" value="2"/>
</dbReference>
<dbReference type="PROSITE" id="PS01186">
    <property type="entry name" value="EGF_2"/>
    <property type="match status" value="1"/>
</dbReference>
<evidence type="ECO:0000256" key="2">
    <source>
        <dbReference type="ARBA" id="ARBA00022525"/>
    </source>
</evidence>
<dbReference type="Pfam" id="PF00683">
    <property type="entry name" value="TB"/>
    <property type="match status" value="1"/>
</dbReference>
<dbReference type="PROSITE" id="PS01187">
    <property type="entry name" value="EGF_CA"/>
    <property type="match status" value="1"/>
</dbReference>
<dbReference type="InterPro" id="IPR000742">
    <property type="entry name" value="EGF"/>
</dbReference>
<evidence type="ECO:0000256" key="6">
    <source>
        <dbReference type="ARBA" id="ARBA00023157"/>
    </source>
</evidence>
<dbReference type="SMART" id="SM00181">
    <property type="entry name" value="EGF"/>
    <property type="match status" value="2"/>
</dbReference>
<evidence type="ECO:0008006" key="13">
    <source>
        <dbReference type="Google" id="ProtNLM"/>
    </source>
</evidence>
<evidence type="ECO:0000259" key="9">
    <source>
        <dbReference type="PROSITE" id="PS50026"/>
    </source>
</evidence>
<keyword evidence="2" id="KW-0964">Secreted</keyword>
<dbReference type="InterPro" id="IPR001881">
    <property type="entry name" value="EGF-like_Ca-bd_dom"/>
</dbReference>
<dbReference type="GO" id="GO:0005576">
    <property type="term" value="C:extracellular region"/>
    <property type="evidence" value="ECO:0007669"/>
    <property type="project" value="UniProtKB-SubCell"/>
</dbReference>
<feature type="domain" description="EGF-like" evidence="9">
    <location>
        <begin position="180"/>
        <end position="221"/>
    </location>
</feature>
<dbReference type="FunFam" id="3.90.290.10:FF:000009">
    <property type="entry name" value="Fibrillin 2"/>
    <property type="match status" value="1"/>
</dbReference>
<keyword evidence="4" id="KW-0732">Signal</keyword>
<accession>A0A452H1S4</accession>
<dbReference type="Gene3D" id="2.10.25.10">
    <property type="entry name" value="Laminin"/>
    <property type="match status" value="2"/>
</dbReference>
<evidence type="ECO:0000256" key="7">
    <source>
        <dbReference type="ARBA" id="ARBA00023180"/>
    </source>
</evidence>
<protein>
    <recommendedName>
        <fullName evidence="13">Fibrillin 2</fullName>
    </recommendedName>
</protein>
<feature type="domain" description="TB" evidence="10">
    <location>
        <begin position="94"/>
        <end position="145"/>
    </location>
</feature>
<dbReference type="STRING" id="38772.ENSGAGP00000008411"/>
<evidence type="ECO:0000256" key="8">
    <source>
        <dbReference type="PROSITE-ProRule" id="PRU00076"/>
    </source>
</evidence>
<dbReference type="CDD" id="cd00054">
    <property type="entry name" value="EGF_CA"/>
    <property type="match status" value="1"/>
</dbReference>
<evidence type="ECO:0000313" key="11">
    <source>
        <dbReference type="Ensembl" id="ENSGAGP00000008411.1"/>
    </source>
</evidence>
<keyword evidence="6" id="KW-1015">Disulfide bond</keyword>
<reference evidence="11" key="3">
    <citation type="submission" date="2025-09" db="UniProtKB">
        <authorList>
            <consortium name="Ensembl"/>
        </authorList>
    </citation>
    <scope>IDENTIFICATION</scope>
</reference>
<dbReference type="GO" id="GO:0005509">
    <property type="term" value="F:calcium ion binding"/>
    <property type="evidence" value="ECO:0007669"/>
    <property type="project" value="InterPro"/>
</dbReference>
<dbReference type="AlphaFoldDB" id="A0A452H1S4"/>
<keyword evidence="7" id="KW-0325">Glycoprotein</keyword>
<dbReference type="InterPro" id="IPR000152">
    <property type="entry name" value="EGF-type_Asp/Asn_hydroxyl_site"/>
</dbReference>